<gene>
    <name evidence="2" type="ORF">SAMN05421753_101181</name>
</gene>
<dbReference type="EMBL" id="FOQD01000001">
    <property type="protein sequence ID" value="SFH56272.1"/>
    <property type="molecule type" value="Genomic_DNA"/>
</dbReference>
<evidence type="ECO:0000256" key="1">
    <source>
        <dbReference type="SAM" id="MobiDB-lite"/>
    </source>
</evidence>
<name>A0A1I3B244_9PLAN</name>
<evidence type="ECO:0008006" key="4">
    <source>
        <dbReference type="Google" id="ProtNLM"/>
    </source>
</evidence>
<evidence type="ECO:0000313" key="2">
    <source>
        <dbReference type="EMBL" id="SFH56272.1"/>
    </source>
</evidence>
<keyword evidence="3" id="KW-1185">Reference proteome</keyword>
<sequence>MLRSFLLAVWLMAPIAGYFCLQYAAPELIKSNEAAAAFSQASLLTQQEDWESAVAVLLETKALVPEKDVGTQNQLKLEIAKLYLRQGMLDQARDELVILGDKLATSTSEQAPDQFRREYQRVMANTDFYTAWQLRVQGEVRDTWEPVLDGARQSFRQLAETANTTAERTSRAEDNESAIRLAFLDDEDLIGTPFPKKCECKSKCKKPGKAKGKKPKKQGEPQDDASQGEEDLDTTGT</sequence>
<feature type="region of interest" description="Disordered" evidence="1">
    <location>
        <begin position="200"/>
        <end position="237"/>
    </location>
</feature>
<evidence type="ECO:0000313" key="3">
    <source>
        <dbReference type="Proteomes" id="UP000199518"/>
    </source>
</evidence>
<reference evidence="3" key="1">
    <citation type="submission" date="2016-10" db="EMBL/GenBank/DDBJ databases">
        <authorList>
            <person name="Varghese N."/>
            <person name="Submissions S."/>
        </authorList>
    </citation>
    <scope>NUCLEOTIDE SEQUENCE [LARGE SCALE GENOMIC DNA]</scope>
    <source>
        <strain evidence="3">DSM 26348</strain>
    </source>
</reference>
<accession>A0A1I3B244</accession>
<dbReference type="AlphaFoldDB" id="A0A1I3B244"/>
<organism evidence="2 3">
    <name type="scientific">Planctomicrobium piriforme</name>
    <dbReference type="NCBI Taxonomy" id="1576369"/>
    <lineage>
        <taxon>Bacteria</taxon>
        <taxon>Pseudomonadati</taxon>
        <taxon>Planctomycetota</taxon>
        <taxon>Planctomycetia</taxon>
        <taxon>Planctomycetales</taxon>
        <taxon>Planctomycetaceae</taxon>
        <taxon>Planctomicrobium</taxon>
    </lineage>
</organism>
<feature type="compositionally biased region" description="Basic residues" evidence="1">
    <location>
        <begin position="203"/>
        <end position="216"/>
    </location>
</feature>
<proteinExistence type="predicted"/>
<dbReference type="RefSeq" id="WP_092047060.1">
    <property type="nucleotide sequence ID" value="NZ_FOQD01000001.1"/>
</dbReference>
<dbReference type="Proteomes" id="UP000199518">
    <property type="component" value="Unassembled WGS sequence"/>
</dbReference>
<protein>
    <recommendedName>
        <fullName evidence="4">Tetratricopeptide repeat-containing protein</fullName>
    </recommendedName>
</protein>
<dbReference type="OrthoDB" id="260328at2"/>
<feature type="compositionally biased region" description="Acidic residues" evidence="1">
    <location>
        <begin position="221"/>
        <end position="237"/>
    </location>
</feature>